<keyword evidence="1" id="KW-0472">Membrane</keyword>
<dbReference type="CDD" id="cd08573">
    <property type="entry name" value="GDPD_GDE1"/>
    <property type="match status" value="1"/>
</dbReference>
<dbReference type="InterPro" id="IPR030395">
    <property type="entry name" value="GP_PDE_dom"/>
</dbReference>
<feature type="domain" description="GP-PDE" evidence="2">
    <location>
        <begin position="82"/>
        <end position="354"/>
    </location>
</feature>
<dbReference type="GO" id="GO:0006644">
    <property type="term" value="P:phospholipid metabolic process"/>
    <property type="evidence" value="ECO:0007669"/>
    <property type="project" value="TreeGrafter"/>
</dbReference>
<reference evidence="3" key="2">
    <citation type="journal article" date="2023" name="BMC Genomics">
        <title>Pest status, molecular evolution, and epigenetic factors derived from the genome assembly of Frankliniella fusca, a thysanopteran phytovirus vector.</title>
        <authorList>
            <person name="Catto M.A."/>
            <person name="Labadie P.E."/>
            <person name="Jacobson A.L."/>
            <person name="Kennedy G.G."/>
            <person name="Srinivasan R."/>
            <person name="Hunt B.G."/>
        </authorList>
    </citation>
    <scope>NUCLEOTIDE SEQUENCE</scope>
    <source>
        <strain evidence="3">PL_HMW_Pooled</strain>
    </source>
</reference>
<dbReference type="SUPFAM" id="SSF51695">
    <property type="entry name" value="PLC-like phosphodiesterases"/>
    <property type="match status" value="1"/>
</dbReference>
<feature type="transmembrane region" description="Helical" evidence="1">
    <location>
        <begin position="32"/>
        <end position="52"/>
    </location>
</feature>
<dbReference type="Gene3D" id="3.20.20.190">
    <property type="entry name" value="Phosphatidylinositol (PI) phosphodiesterase"/>
    <property type="match status" value="1"/>
</dbReference>
<evidence type="ECO:0000256" key="1">
    <source>
        <dbReference type="SAM" id="Phobius"/>
    </source>
</evidence>
<comment type="caution">
    <text evidence="3">The sequence shown here is derived from an EMBL/GenBank/DDBJ whole genome shotgun (WGS) entry which is preliminary data.</text>
</comment>
<keyword evidence="4" id="KW-1185">Reference proteome</keyword>
<reference evidence="3" key="1">
    <citation type="submission" date="2021-07" db="EMBL/GenBank/DDBJ databases">
        <authorList>
            <person name="Catto M.A."/>
            <person name="Jacobson A."/>
            <person name="Kennedy G."/>
            <person name="Labadie P."/>
            <person name="Hunt B.G."/>
            <person name="Srinivasan R."/>
        </authorList>
    </citation>
    <scope>NUCLEOTIDE SEQUENCE</scope>
    <source>
        <strain evidence="3">PL_HMW_Pooled</strain>
        <tissue evidence="3">Head</tissue>
    </source>
</reference>
<dbReference type="PROSITE" id="PS50007">
    <property type="entry name" value="PIPLC_X_DOMAIN"/>
    <property type="match status" value="1"/>
</dbReference>
<dbReference type="PANTHER" id="PTHR46320:SF1">
    <property type="entry name" value="GLYCEROPHOSPHODIESTER PHOSPHODIESTERASE 1"/>
    <property type="match status" value="1"/>
</dbReference>
<dbReference type="InterPro" id="IPR017946">
    <property type="entry name" value="PLC-like_Pdiesterase_TIM-brl"/>
</dbReference>
<dbReference type="GO" id="GO:0006580">
    <property type="term" value="P:ethanolamine metabolic process"/>
    <property type="evidence" value="ECO:0007669"/>
    <property type="project" value="TreeGrafter"/>
</dbReference>
<accession>A0AAE1H500</accession>
<protein>
    <submittedName>
        <fullName evidence="3">Glycerophosphodiester phosphodiesterase 1</fullName>
    </submittedName>
</protein>
<keyword evidence="1" id="KW-1133">Transmembrane helix</keyword>
<dbReference type="GO" id="GO:0005886">
    <property type="term" value="C:plasma membrane"/>
    <property type="evidence" value="ECO:0007669"/>
    <property type="project" value="TreeGrafter"/>
</dbReference>
<dbReference type="GO" id="GO:0070291">
    <property type="term" value="P:N-acylethanolamine metabolic process"/>
    <property type="evidence" value="ECO:0007669"/>
    <property type="project" value="TreeGrafter"/>
</dbReference>
<evidence type="ECO:0000259" key="2">
    <source>
        <dbReference type="PROSITE" id="PS51704"/>
    </source>
</evidence>
<sequence>MSNPNVDLFSTCLTAWLVFYGALLLTFELWPFFAFSFGTLVPVLLFIGAWWFRIPPPPTEVVNEILGPDPIHGAPEKGGYFMSSVAHRGAPLDAPENSITAFRMCAAKGCTAVEFDLALTKDEVPIVFHDSTVERLTGQEGVVDEMTWEQLSKLDIAATHHLSDQFKGTRVALLEEAVKECLEHDMRMFIDLKSSDTRLVKVVLDIYAKFPKLYKRAVVSGFNPFLIYMIRRGNPGITCSLAFRPFYYAANQYSGEGGPVQTVPHSIGMPFLLNILDKISLWMLNNFTYYFLGLSAILLHSDIVSPEDMRRWRERHLRVVAWSVNKPLEKKYFSKVLKVTYMTDTMIGEPDSKVDETCDLKTSLG</sequence>
<dbReference type="Pfam" id="PF03009">
    <property type="entry name" value="GDPD"/>
    <property type="match status" value="1"/>
</dbReference>
<dbReference type="GO" id="GO:0008889">
    <property type="term" value="F:glycerophosphodiester phosphodiesterase activity"/>
    <property type="evidence" value="ECO:0007669"/>
    <property type="project" value="TreeGrafter"/>
</dbReference>
<dbReference type="PROSITE" id="PS51704">
    <property type="entry name" value="GP_PDE"/>
    <property type="match status" value="1"/>
</dbReference>
<dbReference type="AlphaFoldDB" id="A0AAE1H500"/>
<proteinExistence type="predicted"/>
<keyword evidence="1" id="KW-0812">Transmembrane</keyword>
<feature type="transmembrane region" description="Helical" evidence="1">
    <location>
        <begin position="287"/>
        <end position="305"/>
    </location>
</feature>
<evidence type="ECO:0000313" key="4">
    <source>
        <dbReference type="Proteomes" id="UP001219518"/>
    </source>
</evidence>
<name>A0AAE1H500_9NEOP</name>
<gene>
    <name evidence="3" type="ORF">KUF71_005683</name>
</gene>
<feature type="transmembrane region" description="Helical" evidence="1">
    <location>
        <begin position="6"/>
        <end position="25"/>
    </location>
</feature>
<dbReference type="EMBL" id="JAHWGI010000394">
    <property type="protein sequence ID" value="KAK3914995.1"/>
    <property type="molecule type" value="Genomic_DNA"/>
</dbReference>
<evidence type="ECO:0000313" key="3">
    <source>
        <dbReference type="EMBL" id="KAK3914995.1"/>
    </source>
</evidence>
<dbReference type="PANTHER" id="PTHR46320">
    <property type="entry name" value="GLYCEROPHOSPHODIESTER PHOSPHODIESTERASE 1"/>
    <property type="match status" value="1"/>
</dbReference>
<organism evidence="3 4">
    <name type="scientific">Frankliniella fusca</name>
    <dbReference type="NCBI Taxonomy" id="407009"/>
    <lineage>
        <taxon>Eukaryota</taxon>
        <taxon>Metazoa</taxon>
        <taxon>Ecdysozoa</taxon>
        <taxon>Arthropoda</taxon>
        <taxon>Hexapoda</taxon>
        <taxon>Insecta</taxon>
        <taxon>Pterygota</taxon>
        <taxon>Neoptera</taxon>
        <taxon>Paraneoptera</taxon>
        <taxon>Thysanoptera</taxon>
        <taxon>Terebrantia</taxon>
        <taxon>Thripoidea</taxon>
        <taxon>Thripidae</taxon>
        <taxon>Frankliniella</taxon>
    </lineage>
</organism>
<dbReference type="Proteomes" id="UP001219518">
    <property type="component" value="Unassembled WGS sequence"/>
</dbReference>